<feature type="non-terminal residue" evidence="4">
    <location>
        <position position="1"/>
    </location>
</feature>
<keyword evidence="1 4" id="KW-0489">Methyltransferase</keyword>
<dbReference type="GO" id="GO:0032259">
    <property type="term" value="P:methylation"/>
    <property type="evidence" value="ECO:0007669"/>
    <property type="project" value="UniProtKB-KW"/>
</dbReference>
<proteinExistence type="predicted"/>
<comment type="caution">
    <text evidence="4">The sequence shown here is derived from an EMBL/GenBank/DDBJ whole genome shotgun (WGS) entry which is preliminary data.</text>
</comment>
<evidence type="ECO:0000256" key="3">
    <source>
        <dbReference type="ARBA" id="ARBA00022691"/>
    </source>
</evidence>
<dbReference type="InterPro" id="IPR029063">
    <property type="entry name" value="SAM-dependent_MTases_sf"/>
</dbReference>
<keyword evidence="2 4" id="KW-0808">Transferase</keyword>
<dbReference type="Proteomes" id="UP000231021">
    <property type="component" value="Unassembled WGS sequence"/>
</dbReference>
<reference evidence="4 5" key="1">
    <citation type="submission" date="2017-09" db="EMBL/GenBank/DDBJ databases">
        <title>Depth-based differentiation of microbial function through sediment-hosted aquifers and enrichment of novel symbionts in the deep terrestrial subsurface.</title>
        <authorList>
            <person name="Probst A.J."/>
            <person name="Ladd B."/>
            <person name="Jarett J.K."/>
            <person name="Geller-Mcgrath D.E."/>
            <person name="Sieber C.M."/>
            <person name="Emerson J.B."/>
            <person name="Anantharaman K."/>
            <person name="Thomas B.C."/>
            <person name="Malmstrom R."/>
            <person name="Stieglmeier M."/>
            <person name="Klingl A."/>
            <person name="Woyke T."/>
            <person name="Ryan C.M."/>
            <person name="Banfield J.F."/>
        </authorList>
    </citation>
    <scope>NUCLEOTIDE SEQUENCE [LARGE SCALE GENOMIC DNA]</scope>
    <source>
        <strain evidence="4">CG22_combo_CG10-13_8_21_14_all_35_9</strain>
    </source>
</reference>
<dbReference type="GO" id="GO:1904047">
    <property type="term" value="F:S-adenosyl-L-methionine binding"/>
    <property type="evidence" value="ECO:0007669"/>
    <property type="project" value="TreeGrafter"/>
</dbReference>
<gene>
    <name evidence="4" type="ORF">COW98_02720</name>
</gene>
<dbReference type="InterPro" id="IPR012327">
    <property type="entry name" value="MeTrfase_D12"/>
</dbReference>
<keyword evidence="3" id="KW-0949">S-adenosyl-L-methionine</keyword>
<dbReference type="GO" id="GO:0006298">
    <property type="term" value="P:mismatch repair"/>
    <property type="evidence" value="ECO:0007669"/>
    <property type="project" value="TreeGrafter"/>
</dbReference>
<dbReference type="Gene3D" id="3.40.50.150">
    <property type="entry name" value="Vaccinia Virus protein VP39"/>
    <property type="match status" value="1"/>
</dbReference>
<sequence length="126" mass="15101">ISRLEKIKKFKNKISVRNLDGISLLRQLEKNKCKSRYFIFLDPPYYQKGKYLYLNHYIDEDHKKLLKLLEKSSLKWVMTYDDVSYIQNLYNKFKKNKFTINHSAFEARQGKEILIFSNNVAKVAIS</sequence>
<dbReference type="GO" id="GO:0043565">
    <property type="term" value="F:sequence-specific DNA binding"/>
    <property type="evidence" value="ECO:0007669"/>
    <property type="project" value="TreeGrafter"/>
</dbReference>
<name>A0A2H0BYA4_9BACT</name>
<accession>A0A2H0BYA4</accession>
<protein>
    <submittedName>
        <fullName evidence="4">DNA methyltransferase</fullName>
    </submittedName>
</protein>
<dbReference type="PANTHER" id="PTHR30481:SF2">
    <property type="entry name" value="SITE-SPECIFIC DNA-METHYLTRANSFERASE (ADENINE-SPECIFIC)"/>
    <property type="match status" value="1"/>
</dbReference>
<dbReference type="EMBL" id="PCTB01000053">
    <property type="protein sequence ID" value="PIP62685.1"/>
    <property type="molecule type" value="Genomic_DNA"/>
</dbReference>
<dbReference type="Pfam" id="PF02086">
    <property type="entry name" value="MethyltransfD12"/>
    <property type="match status" value="1"/>
</dbReference>
<organism evidence="4 5">
    <name type="scientific">Candidatus Roizmanbacteria bacterium CG22_combo_CG10-13_8_21_14_all_35_9</name>
    <dbReference type="NCBI Taxonomy" id="1974861"/>
    <lineage>
        <taxon>Bacteria</taxon>
        <taxon>Candidatus Roizmaniibacteriota</taxon>
    </lineage>
</organism>
<evidence type="ECO:0000313" key="5">
    <source>
        <dbReference type="Proteomes" id="UP000231021"/>
    </source>
</evidence>
<dbReference type="PANTHER" id="PTHR30481">
    <property type="entry name" value="DNA ADENINE METHYLASE"/>
    <property type="match status" value="1"/>
</dbReference>
<evidence type="ECO:0000313" key="4">
    <source>
        <dbReference type="EMBL" id="PIP62685.1"/>
    </source>
</evidence>
<evidence type="ECO:0000256" key="2">
    <source>
        <dbReference type="ARBA" id="ARBA00022679"/>
    </source>
</evidence>
<evidence type="ECO:0000256" key="1">
    <source>
        <dbReference type="ARBA" id="ARBA00022603"/>
    </source>
</evidence>
<dbReference type="AlphaFoldDB" id="A0A2H0BYA4"/>
<dbReference type="GO" id="GO:0009307">
    <property type="term" value="P:DNA restriction-modification system"/>
    <property type="evidence" value="ECO:0007669"/>
    <property type="project" value="InterPro"/>
</dbReference>
<dbReference type="GO" id="GO:0009007">
    <property type="term" value="F:site-specific DNA-methyltransferase (adenine-specific) activity"/>
    <property type="evidence" value="ECO:0007669"/>
    <property type="project" value="UniProtKB-EC"/>
</dbReference>
<dbReference type="SUPFAM" id="SSF53335">
    <property type="entry name" value="S-adenosyl-L-methionine-dependent methyltransferases"/>
    <property type="match status" value="1"/>
</dbReference>